<comment type="similarity">
    <text evidence="1">Belongs to the multicopper oxidase family.</text>
</comment>
<dbReference type="InterPro" id="IPR002355">
    <property type="entry name" value="Cu_oxidase_Cu_BS"/>
</dbReference>
<accession>A0A9P4I537</accession>
<protein>
    <submittedName>
        <fullName evidence="8">Laccase I</fullName>
    </submittedName>
</protein>
<dbReference type="FunFam" id="2.60.40.420:FF:000021">
    <property type="entry name" value="Extracellular dihydrogeodin oxidase/laccase"/>
    <property type="match status" value="1"/>
</dbReference>
<organism evidence="8 9">
    <name type="scientific">Rhizodiscina lignyota</name>
    <dbReference type="NCBI Taxonomy" id="1504668"/>
    <lineage>
        <taxon>Eukaryota</taxon>
        <taxon>Fungi</taxon>
        <taxon>Dikarya</taxon>
        <taxon>Ascomycota</taxon>
        <taxon>Pezizomycotina</taxon>
        <taxon>Dothideomycetes</taxon>
        <taxon>Pleosporomycetidae</taxon>
        <taxon>Aulographales</taxon>
        <taxon>Rhizodiscinaceae</taxon>
        <taxon>Rhizodiscina</taxon>
    </lineage>
</organism>
<dbReference type="InterPro" id="IPR001117">
    <property type="entry name" value="Cu-oxidase_2nd"/>
</dbReference>
<dbReference type="CDD" id="cd13880">
    <property type="entry name" value="CuRO_2_MaLCC_like"/>
    <property type="match status" value="1"/>
</dbReference>
<feature type="domain" description="Plastocyanin-like" evidence="7">
    <location>
        <begin position="72"/>
        <end position="187"/>
    </location>
</feature>
<dbReference type="OrthoDB" id="2121828at2759"/>
<gene>
    <name evidence="8" type="ORF">NA57DRAFT_68249</name>
</gene>
<dbReference type="Proteomes" id="UP000799772">
    <property type="component" value="Unassembled WGS sequence"/>
</dbReference>
<keyword evidence="3" id="KW-0560">Oxidoreductase</keyword>
<evidence type="ECO:0000256" key="2">
    <source>
        <dbReference type="ARBA" id="ARBA00022723"/>
    </source>
</evidence>
<dbReference type="GO" id="GO:0005507">
    <property type="term" value="F:copper ion binding"/>
    <property type="evidence" value="ECO:0007669"/>
    <property type="project" value="InterPro"/>
</dbReference>
<evidence type="ECO:0000259" key="5">
    <source>
        <dbReference type="Pfam" id="PF00394"/>
    </source>
</evidence>
<dbReference type="Pfam" id="PF07731">
    <property type="entry name" value="Cu-oxidase_2"/>
    <property type="match status" value="1"/>
</dbReference>
<dbReference type="CDD" id="cd13854">
    <property type="entry name" value="CuRO_1_MaLCC_like"/>
    <property type="match status" value="1"/>
</dbReference>
<dbReference type="Gene3D" id="2.60.40.420">
    <property type="entry name" value="Cupredoxins - blue copper proteins"/>
    <property type="match status" value="3"/>
</dbReference>
<evidence type="ECO:0000256" key="3">
    <source>
        <dbReference type="ARBA" id="ARBA00023002"/>
    </source>
</evidence>
<proteinExistence type="inferred from homology"/>
<dbReference type="GO" id="GO:0016491">
    <property type="term" value="F:oxidoreductase activity"/>
    <property type="evidence" value="ECO:0007669"/>
    <property type="project" value="UniProtKB-KW"/>
</dbReference>
<dbReference type="InterPro" id="IPR045087">
    <property type="entry name" value="Cu-oxidase_fam"/>
</dbReference>
<evidence type="ECO:0000313" key="8">
    <source>
        <dbReference type="EMBL" id="KAF2095316.1"/>
    </source>
</evidence>
<evidence type="ECO:0000259" key="7">
    <source>
        <dbReference type="Pfam" id="PF07732"/>
    </source>
</evidence>
<dbReference type="InterPro" id="IPR011707">
    <property type="entry name" value="Cu-oxidase-like_N"/>
</dbReference>
<dbReference type="CDD" id="cd13901">
    <property type="entry name" value="CuRO_3_MaLCC_like"/>
    <property type="match status" value="1"/>
</dbReference>
<evidence type="ECO:0000256" key="1">
    <source>
        <dbReference type="ARBA" id="ARBA00010609"/>
    </source>
</evidence>
<evidence type="ECO:0000259" key="6">
    <source>
        <dbReference type="Pfam" id="PF07731"/>
    </source>
</evidence>
<keyword evidence="2" id="KW-0479">Metal-binding</keyword>
<dbReference type="SUPFAM" id="SSF49503">
    <property type="entry name" value="Cupredoxins"/>
    <property type="match status" value="3"/>
</dbReference>
<dbReference type="Pfam" id="PF00394">
    <property type="entry name" value="Cu-oxidase"/>
    <property type="match status" value="1"/>
</dbReference>
<keyword evidence="4" id="KW-0186">Copper</keyword>
<dbReference type="InterPro" id="IPR008972">
    <property type="entry name" value="Cupredoxin"/>
</dbReference>
<feature type="domain" description="Plastocyanin-like" evidence="5">
    <location>
        <begin position="197"/>
        <end position="332"/>
    </location>
</feature>
<comment type="caution">
    <text evidence="8">The sequence shown here is derived from an EMBL/GenBank/DDBJ whole genome shotgun (WGS) entry which is preliminary data.</text>
</comment>
<dbReference type="InterPro" id="IPR011706">
    <property type="entry name" value="Cu-oxidase_C"/>
</dbReference>
<name>A0A9P4I537_9PEZI</name>
<feature type="domain" description="Plastocyanin-like" evidence="6">
    <location>
        <begin position="442"/>
        <end position="558"/>
    </location>
</feature>
<sequence>MDHLDTARLPLVSQFHTTHHLVYTRSRTRLQSRTPPQLAVRLSPARSSSCKAVGTTGEVPNTGVTRHYDFNVSYQDIAPDGVKRKGVVINGQFPGPLIEANWGDWIEVAVTNNLDNEGTTLHWHGLFQKKSGWMDGVPSVSQCPIVPGGSFTYRYRADRYGTSWYHSHYSAQYAGGAFGPMVIYGPKHEDYDIDIGPVMVSDWYHPDYYTIVNETMHAPDPGRPPFSDNILIQGKNNFPCANATADETCTPNAGLAKFQFQSGKKHLLRLINPSADAMIKFSIDGHELQVIANDYVPIKPYTTNVVTLAVGQRTDIIVEGLTNVTSAWMRADTGPAGPSSCSINSGVSPYALAGVYYDNANTTAVPTSTSSVTTAQLLTCKNDDLSETIPYDCQTPATTGIHTKTIDIDLIKNSTGEYEWIMNNITFHGDYNSPVLLQANLGNDTFDKEWNVYNFHDYKTVRIVVYNHFPQSGHPMHLHGHDFWVLEEGFGTWNGTIVNPHNPIRRDVQFLQKAQDTSTPSYTVLQYDLDNPGVWPFHCHVAWHVSAGLYANTLERPDDVQKLDIPSIAAQTCRDWSTWTNTNIPDQIDSGL</sequence>
<evidence type="ECO:0000256" key="4">
    <source>
        <dbReference type="ARBA" id="ARBA00023008"/>
    </source>
</evidence>
<dbReference type="PANTHER" id="PTHR11709:SF145">
    <property type="entry name" value="LCC1"/>
    <property type="match status" value="1"/>
</dbReference>
<evidence type="ECO:0000313" key="9">
    <source>
        <dbReference type="Proteomes" id="UP000799772"/>
    </source>
</evidence>
<reference evidence="8" key="1">
    <citation type="journal article" date="2020" name="Stud. Mycol.">
        <title>101 Dothideomycetes genomes: a test case for predicting lifestyles and emergence of pathogens.</title>
        <authorList>
            <person name="Haridas S."/>
            <person name="Albert R."/>
            <person name="Binder M."/>
            <person name="Bloem J."/>
            <person name="Labutti K."/>
            <person name="Salamov A."/>
            <person name="Andreopoulos B."/>
            <person name="Baker S."/>
            <person name="Barry K."/>
            <person name="Bills G."/>
            <person name="Bluhm B."/>
            <person name="Cannon C."/>
            <person name="Castanera R."/>
            <person name="Culley D."/>
            <person name="Daum C."/>
            <person name="Ezra D."/>
            <person name="Gonzalez J."/>
            <person name="Henrissat B."/>
            <person name="Kuo A."/>
            <person name="Liang C."/>
            <person name="Lipzen A."/>
            <person name="Lutzoni F."/>
            <person name="Magnuson J."/>
            <person name="Mondo S."/>
            <person name="Nolan M."/>
            <person name="Ohm R."/>
            <person name="Pangilinan J."/>
            <person name="Park H.-J."/>
            <person name="Ramirez L."/>
            <person name="Alfaro M."/>
            <person name="Sun H."/>
            <person name="Tritt A."/>
            <person name="Yoshinaga Y."/>
            <person name="Zwiers L.-H."/>
            <person name="Turgeon B."/>
            <person name="Goodwin S."/>
            <person name="Spatafora J."/>
            <person name="Crous P."/>
            <person name="Grigoriev I."/>
        </authorList>
    </citation>
    <scope>NUCLEOTIDE SEQUENCE</scope>
    <source>
        <strain evidence="8">CBS 133067</strain>
    </source>
</reference>
<dbReference type="AlphaFoldDB" id="A0A9P4I537"/>
<dbReference type="Pfam" id="PF07732">
    <property type="entry name" value="Cu-oxidase_3"/>
    <property type="match status" value="1"/>
</dbReference>
<dbReference type="PANTHER" id="PTHR11709">
    <property type="entry name" value="MULTI-COPPER OXIDASE"/>
    <property type="match status" value="1"/>
</dbReference>
<dbReference type="PROSITE" id="PS00080">
    <property type="entry name" value="MULTICOPPER_OXIDASE2"/>
    <property type="match status" value="1"/>
</dbReference>
<dbReference type="EMBL" id="ML978132">
    <property type="protein sequence ID" value="KAF2095316.1"/>
    <property type="molecule type" value="Genomic_DNA"/>
</dbReference>
<keyword evidence="9" id="KW-1185">Reference proteome</keyword>